<evidence type="ECO:0000313" key="3">
    <source>
        <dbReference type="Proteomes" id="UP000236291"/>
    </source>
</evidence>
<dbReference type="ExpressionAtlas" id="A0A2K3MB28">
    <property type="expression patterns" value="baseline"/>
</dbReference>
<accession>A0A2K3MB28</accession>
<organism evidence="2 3">
    <name type="scientific">Trifolium pratense</name>
    <name type="common">Red clover</name>
    <dbReference type="NCBI Taxonomy" id="57577"/>
    <lineage>
        <taxon>Eukaryota</taxon>
        <taxon>Viridiplantae</taxon>
        <taxon>Streptophyta</taxon>
        <taxon>Embryophyta</taxon>
        <taxon>Tracheophyta</taxon>
        <taxon>Spermatophyta</taxon>
        <taxon>Magnoliopsida</taxon>
        <taxon>eudicotyledons</taxon>
        <taxon>Gunneridae</taxon>
        <taxon>Pentapetalae</taxon>
        <taxon>rosids</taxon>
        <taxon>fabids</taxon>
        <taxon>Fabales</taxon>
        <taxon>Fabaceae</taxon>
        <taxon>Papilionoideae</taxon>
        <taxon>50 kb inversion clade</taxon>
        <taxon>NPAAA clade</taxon>
        <taxon>Hologalegina</taxon>
        <taxon>IRL clade</taxon>
        <taxon>Trifolieae</taxon>
        <taxon>Trifolium</taxon>
    </lineage>
</organism>
<dbReference type="GO" id="GO:0032259">
    <property type="term" value="P:methylation"/>
    <property type="evidence" value="ECO:0007669"/>
    <property type="project" value="UniProtKB-KW"/>
</dbReference>
<keyword evidence="1" id="KW-0472">Membrane</keyword>
<dbReference type="PANTHER" id="PTHR12818">
    <property type="entry name" value="TRNA (ADENINE(37)-N6)-METHYLTRANSFERASE"/>
    <property type="match status" value="1"/>
</dbReference>
<dbReference type="InterPro" id="IPR040372">
    <property type="entry name" value="YaeB-like"/>
</dbReference>
<dbReference type="PANTHER" id="PTHR12818:SF0">
    <property type="entry name" value="TRNA (ADENINE(37)-N6)-METHYLTRANSFERASE"/>
    <property type="match status" value="1"/>
</dbReference>
<gene>
    <name evidence="2" type="ORF">L195_g044087</name>
</gene>
<dbReference type="GO" id="GO:0008168">
    <property type="term" value="F:methyltransferase activity"/>
    <property type="evidence" value="ECO:0007669"/>
    <property type="project" value="UniProtKB-KW"/>
</dbReference>
<keyword evidence="2" id="KW-0489">Methyltransferase</keyword>
<dbReference type="AlphaFoldDB" id="A0A2K3MB28"/>
<evidence type="ECO:0000256" key="1">
    <source>
        <dbReference type="SAM" id="Phobius"/>
    </source>
</evidence>
<reference evidence="2 3" key="2">
    <citation type="journal article" date="2017" name="Front. Plant Sci.">
        <title>Gene Classification and Mining of Molecular Markers Useful in Red Clover (Trifolium pratense) Breeding.</title>
        <authorList>
            <person name="Istvanek J."/>
            <person name="Dluhosova J."/>
            <person name="Dluhos P."/>
            <person name="Patkova L."/>
            <person name="Nedelnik J."/>
            <person name="Repkova J."/>
        </authorList>
    </citation>
    <scope>NUCLEOTIDE SEQUENCE [LARGE SCALE GENOMIC DNA]</scope>
    <source>
        <strain evidence="3">cv. Tatra</strain>
        <tissue evidence="2">Young leaves</tissue>
    </source>
</reference>
<evidence type="ECO:0000313" key="2">
    <source>
        <dbReference type="EMBL" id="PNX87987.1"/>
    </source>
</evidence>
<reference evidence="2 3" key="1">
    <citation type="journal article" date="2014" name="Am. J. Bot.">
        <title>Genome assembly and annotation for red clover (Trifolium pratense; Fabaceae).</title>
        <authorList>
            <person name="Istvanek J."/>
            <person name="Jaros M."/>
            <person name="Krenek A."/>
            <person name="Repkova J."/>
        </authorList>
    </citation>
    <scope>NUCLEOTIDE SEQUENCE [LARGE SCALE GENOMIC DNA]</scope>
    <source>
        <strain evidence="3">cv. Tatra</strain>
        <tissue evidence="2">Young leaves</tissue>
    </source>
</reference>
<keyword evidence="2" id="KW-0808">Transferase</keyword>
<comment type="caution">
    <text evidence="2">The sequence shown here is derived from an EMBL/GenBank/DDBJ whole genome shotgun (WGS) entry which is preliminary data.</text>
</comment>
<keyword evidence="1" id="KW-0812">Transmembrane</keyword>
<sequence>MRGSSSISEARWFAVTITLTTLSAITISAAAAAYIFKRKCNSLKSKINELESSLNSCSDKCASERQGRIRAQKLLRKQLTQPKSQNPKLTSYPMIPIGTVHSCFST</sequence>
<feature type="non-terminal residue" evidence="2">
    <location>
        <position position="106"/>
    </location>
</feature>
<name>A0A2K3MB28_TRIPR</name>
<dbReference type="STRING" id="57577.A0A2K3MB28"/>
<dbReference type="EMBL" id="ASHM01055299">
    <property type="protein sequence ID" value="PNX87987.1"/>
    <property type="molecule type" value="Genomic_DNA"/>
</dbReference>
<dbReference type="Proteomes" id="UP000236291">
    <property type="component" value="Unassembled WGS sequence"/>
</dbReference>
<feature type="transmembrane region" description="Helical" evidence="1">
    <location>
        <begin position="12"/>
        <end position="36"/>
    </location>
</feature>
<protein>
    <submittedName>
        <fullName evidence="2">Putative YaeB/AF-0241 family methyltransferase</fullName>
    </submittedName>
</protein>
<keyword evidence="1" id="KW-1133">Transmembrane helix</keyword>
<proteinExistence type="predicted"/>